<dbReference type="InterPro" id="IPR011659">
    <property type="entry name" value="WD40"/>
</dbReference>
<keyword evidence="6" id="KW-0966">Cell projection</keyword>
<keyword evidence="3" id="KW-0998">Cell outer membrane</keyword>
<evidence type="ECO:0000313" key="7">
    <source>
        <dbReference type="Proteomes" id="UP000267469"/>
    </source>
</evidence>
<dbReference type="CDD" id="cd07185">
    <property type="entry name" value="OmpA_C-like"/>
    <property type="match status" value="1"/>
</dbReference>
<dbReference type="InterPro" id="IPR006665">
    <property type="entry name" value="OmpA-like"/>
</dbReference>
<keyword evidence="6" id="KW-0969">Cilium</keyword>
<evidence type="ECO:0000256" key="4">
    <source>
        <dbReference type="PROSITE-ProRule" id="PRU00473"/>
    </source>
</evidence>
<dbReference type="SUPFAM" id="SSF103088">
    <property type="entry name" value="OmpA-like"/>
    <property type="match status" value="1"/>
</dbReference>
<keyword evidence="2 4" id="KW-0472">Membrane</keyword>
<dbReference type="PANTHER" id="PTHR30329">
    <property type="entry name" value="STATOR ELEMENT OF FLAGELLAR MOTOR COMPLEX"/>
    <property type="match status" value="1"/>
</dbReference>
<keyword evidence="7" id="KW-1185">Reference proteome</keyword>
<proteinExistence type="predicted"/>
<dbReference type="AlphaFoldDB" id="A0A3N0E1H1"/>
<dbReference type="SUPFAM" id="SSF82171">
    <property type="entry name" value="DPP6 N-terminal domain-like"/>
    <property type="match status" value="1"/>
</dbReference>
<evidence type="ECO:0000313" key="6">
    <source>
        <dbReference type="EMBL" id="RNL81685.1"/>
    </source>
</evidence>
<evidence type="ECO:0000256" key="2">
    <source>
        <dbReference type="ARBA" id="ARBA00023136"/>
    </source>
</evidence>
<dbReference type="PRINTS" id="PR01021">
    <property type="entry name" value="OMPADOMAIN"/>
</dbReference>
<keyword evidence="6" id="KW-0282">Flagellum</keyword>
<dbReference type="GO" id="GO:0009279">
    <property type="term" value="C:cell outer membrane"/>
    <property type="evidence" value="ECO:0007669"/>
    <property type="project" value="UniProtKB-SubCell"/>
</dbReference>
<dbReference type="SUPFAM" id="SSF49464">
    <property type="entry name" value="Carboxypeptidase regulatory domain-like"/>
    <property type="match status" value="1"/>
</dbReference>
<dbReference type="EMBL" id="RJTM01000122">
    <property type="protein sequence ID" value="RNL81685.1"/>
    <property type="molecule type" value="Genomic_DNA"/>
</dbReference>
<gene>
    <name evidence="6" type="ORF">ED312_18290</name>
</gene>
<reference evidence="6 7" key="1">
    <citation type="submission" date="2018-10" db="EMBL/GenBank/DDBJ databases">
        <title>Sinomicrobium pectinilyticum sp. nov., a pectinase-producing bacterium isolated from alkaline and saline soil, and emended description of the genus Sinomicrobium.</title>
        <authorList>
            <person name="Cheng B."/>
            <person name="Li C."/>
            <person name="Lai Q."/>
            <person name="Du M."/>
            <person name="Shao Z."/>
            <person name="Xu P."/>
            <person name="Yang C."/>
        </authorList>
    </citation>
    <scope>NUCLEOTIDE SEQUENCE [LARGE SCALE GENOMIC DNA]</scope>
    <source>
        <strain evidence="6 7">5DNS001</strain>
    </source>
</reference>
<dbReference type="Gene3D" id="2.120.10.30">
    <property type="entry name" value="TolB, C-terminal domain"/>
    <property type="match status" value="1"/>
</dbReference>
<dbReference type="Pfam" id="PF00691">
    <property type="entry name" value="OmpA"/>
    <property type="match status" value="1"/>
</dbReference>
<protein>
    <submittedName>
        <fullName evidence="6">Flagellar motor protein MotB</fullName>
    </submittedName>
</protein>
<organism evidence="6 7">
    <name type="scientific">Sinomicrobium pectinilyticum</name>
    <dbReference type="NCBI Taxonomy" id="1084421"/>
    <lineage>
        <taxon>Bacteria</taxon>
        <taxon>Pseudomonadati</taxon>
        <taxon>Bacteroidota</taxon>
        <taxon>Flavobacteriia</taxon>
        <taxon>Flavobacteriales</taxon>
        <taxon>Flavobacteriaceae</taxon>
        <taxon>Sinomicrobium</taxon>
    </lineage>
</organism>
<dbReference type="PROSITE" id="PS51123">
    <property type="entry name" value="OMPA_2"/>
    <property type="match status" value="1"/>
</dbReference>
<dbReference type="InterPro" id="IPR006664">
    <property type="entry name" value="OMP_bac"/>
</dbReference>
<name>A0A3N0E1H1_SINP1</name>
<sequence length="641" mass="72419">MNKILYITFFLILCNPLLAQEGKKDRADKDYDKFAYIRASELYERLLKNGYESKDLYGKLADTYYFNARYTEALPYYSKMLDYDGETEPGYYYRYAQCLKADKKYEEADKVLDKFYTLVGYPKKDNASLLHAVETLKNGSPRYVLTDAGINTGYADFGTGFYGKDQVIFASARDTGIFVKRTHKWNQMPFLKLYTATIDSAGKLVSPEKLGGEVNSRYHQTTAVVTKDGKTMYFTRNNYRKGKFRKSEDGTNHLKIYRATYADGKWGNIEDLSINNDAYSTAHPALSPDDRNLYFVSDRPGTLGDTDIFITEILDDGSLGPVQNLGADINTPGKETFPFIDENGRIYFASNGHAGLGGLDIFAAVRDPFDQYRTVNLGSPVNSVRDDFAFIVRGDGKGFLSSNREEETGFDNIYAISEKEPLQLKAALCGLVRDSITKEPLSDAKVTLYNRDNHALNEVLTDASGNFCMSVWPFTNYNLRAGKEEYQSTEHWVDELENGEKREVVMELVRDGVQVTTGDDLTEKMGLKPIYFDFDGSGIRKISEIELGKVIEVMKQYPRLVIEVRSHTDSRGSDAYNKALSERRARATVNYIVNKGGISPDRISGKGFGETELINSCADGVSCTEEQHQQNRRSEFILMQM</sequence>
<dbReference type="Pfam" id="PF13620">
    <property type="entry name" value="CarboxypepD_reg"/>
    <property type="match status" value="1"/>
</dbReference>
<dbReference type="InterPro" id="IPR008969">
    <property type="entry name" value="CarboxyPept-like_regulatory"/>
</dbReference>
<dbReference type="Pfam" id="PF07676">
    <property type="entry name" value="PD40"/>
    <property type="match status" value="3"/>
</dbReference>
<dbReference type="InterPro" id="IPR011042">
    <property type="entry name" value="6-blade_b-propeller_TolB-like"/>
</dbReference>
<feature type="domain" description="OmpA-like" evidence="5">
    <location>
        <begin position="519"/>
        <end position="641"/>
    </location>
</feature>
<evidence type="ECO:0000256" key="1">
    <source>
        <dbReference type="ARBA" id="ARBA00004442"/>
    </source>
</evidence>
<evidence type="ECO:0000259" key="5">
    <source>
        <dbReference type="PROSITE" id="PS51123"/>
    </source>
</evidence>
<dbReference type="RefSeq" id="WP_123217476.1">
    <property type="nucleotide sequence ID" value="NZ_RJTM01000122.1"/>
</dbReference>
<comment type="subcellular location">
    <subcellularLocation>
        <location evidence="1">Cell outer membrane</location>
    </subcellularLocation>
</comment>
<dbReference type="SUPFAM" id="SSF48452">
    <property type="entry name" value="TPR-like"/>
    <property type="match status" value="1"/>
</dbReference>
<accession>A0A3N0E1H1</accession>
<dbReference type="Proteomes" id="UP000267469">
    <property type="component" value="Unassembled WGS sequence"/>
</dbReference>
<dbReference type="InterPro" id="IPR036737">
    <property type="entry name" value="OmpA-like_sf"/>
</dbReference>
<evidence type="ECO:0000256" key="3">
    <source>
        <dbReference type="ARBA" id="ARBA00023237"/>
    </source>
</evidence>
<dbReference type="Gene3D" id="2.60.40.1120">
    <property type="entry name" value="Carboxypeptidase-like, regulatory domain"/>
    <property type="match status" value="1"/>
</dbReference>
<dbReference type="PANTHER" id="PTHR30329:SF21">
    <property type="entry name" value="LIPOPROTEIN YIAD-RELATED"/>
    <property type="match status" value="1"/>
</dbReference>
<dbReference type="InterPro" id="IPR011990">
    <property type="entry name" value="TPR-like_helical_dom_sf"/>
</dbReference>
<dbReference type="Gene3D" id="1.25.40.10">
    <property type="entry name" value="Tetratricopeptide repeat domain"/>
    <property type="match status" value="1"/>
</dbReference>
<comment type="caution">
    <text evidence="6">The sequence shown here is derived from an EMBL/GenBank/DDBJ whole genome shotgun (WGS) entry which is preliminary data.</text>
</comment>
<dbReference type="Gene3D" id="3.30.1330.60">
    <property type="entry name" value="OmpA-like domain"/>
    <property type="match status" value="1"/>
</dbReference>
<dbReference type="OrthoDB" id="9809364at2"/>
<dbReference type="InterPro" id="IPR050330">
    <property type="entry name" value="Bact_OuterMem_StrucFunc"/>
</dbReference>